<feature type="domain" description="Guanylate cyclase" evidence="16">
    <location>
        <begin position="58"/>
        <end position="213"/>
    </location>
</feature>
<comment type="subcellular location">
    <subcellularLocation>
        <location evidence="4">Membrane</location>
        <topology evidence="4">Multi-pass membrane protein</topology>
    </subcellularLocation>
</comment>
<dbReference type="CDD" id="cd07302">
    <property type="entry name" value="CHD"/>
    <property type="match status" value="1"/>
</dbReference>
<evidence type="ECO:0000256" key="8">
    <source>
        <dbReference type="ARBA" id="ARBA00022741"/>
    </source>
</evidence>
<keyword evidence="10" id="KW-0460">Magnesium</keyword>
<accession>A0A182EK67</accession>
<evidence type="ECO:0000256" key="15">
    <source>
        <dbReference type="RuleBase" id="RU000405"/>
    </source>
</evidence>
<dbReference type="FunFam" id="3.30.70.1230:FF:000032">
    <property type="entry name" value="Adenylyl cyclase 78C"/>
    <property type="match status" value="1"/>
</dbReference>
<dbReference type="Proteomes" id="UP000271087">
    <property type="component" value="Unassembled WGS sequence"/>
</dbReference>
<dbReference type="Pfam" id="PF00211">
    <property type="entry name" value="Guanylate_cyc"/>
    <property type="match status" value="1"/>
</dbReference>
<reference evidence="17 18" key="2">
    <citation type="submission" date="2018-08" db="EMBL/GenBank/DDBJ databases">
        <authorList>
            <person name="Laetsch R D."/>
            <person name="Stevens L."/>
            <person name="Kumar S."/>
            <person name="Blaxter L. M."/>
        </authorList>
    </citation>
    <scope>NUCLEOTIDE SEQUENCE [LARGE SCALE GENOMIC DNA]</scope>
</reference>
<keyword evidence="6" id="KW-0812">Transmembrane</keyword>
<dbReference type="PANTHER" id="PTHR45627">
    <property type="entry name" value="ADENYLATE CYCLASE TYPE 1"/>
    <property type="match status" value="1"/>
</dbReference>
<evidence type="ECO:0000256" key="7">
    <source>
        <dbReference type="ARBA" id="ARBA00022723"/>
    </source>
</evidence>
<evidence type="ECO:0000313" key="17">
    <source>
        <dbReference type="EMBL" id="VDK89478.1"/>
    </source>
</evidence>
<dbReference type="InterPro" id="IPR029787">
    <property type="entry name" value="Nucleotide_cyclase"/>
</dbReference>
<dbReference type="AlphaFoldDB" id="A0A182EK67"/>
<dbReference type="SMART" id="SM00044">
    <property type="entry name" value="CYCc"/>
    <property type="match status" value="1"/>
</dbReference>
<dbReference type="InterPro" id="IPR001054">
    <property type="entry name" value="A/G_cyclase"/>
</dbReference>
<organism evidence="19">
    <name type="scientific">Onchocerca ochengi</name>
    <name type="common">Filarial nematode worm</name>
    <dbReference type="NCBI Taxonomy" id="42157"/>
    <lineage>
        <taxon>Eukaryota</taxon>
        <taxon>Metazoa</taxon>
        <taxon>Ecdysozoa</taxon>
        <taxon>Nematoda</taxon>
        <taxon>Chromadorea</taxon>
        <taxon>Rhabditida</taxon>
        <taxon>Spirurina</taxon>
        <taxon>Spiruromorpha</taxon>
        <taxon>Filarioidea</taxon>
        <taxon>Onchocercidae</taxon>
        <taxon>Onchocerca</taxon>
    </lineage>
</organism>
<evidence type="ECO:0000256" key="10">
    <source>
        <dbReference type="ARBA" id="ARBA00022842"/>
    </source>
</evidence>
<dbReference type="STRING" id="42157.A0A182EK67"/>
<dbReference type="SUPFAM" id="SSF55073">
    <property type="entry name" value="Nucleotide cyclase"/>
    <property type="match status" value="1"/>
</dbReference>
<evidence type="ECO:0000259" key="16">
    <source>
        <dbReference type="PROSITE" id="PS50125"/>
    </source>
</evidence>
<proteinExistence type="inferred from homology"/>
<evidence type="ECO:0000256" key="13">
    <source>
        <dbReference type="ARBA" id="ARBA00023136"/>
    </source>
</evidence>
<keyword evidence="18" id="KW-1185">Reference proteome</keyword>
<evidence type="ECO:0000256" key="11">
    <source>
        <dbReference type="ARBA" id="ARBA00022989"/>
    </source>
</evidence>
<dbReference type="GO" id="GO:0007193">
    <property type="term" value="P:adenylate cyclase-inhibiting G protein-coupled receptor signaling pathway"/>
    <property type="evidence" value="ECO:0007669"/>
    <property type="project" value="TreeGrafter"/>
</dbReference>
<comment type="catalytic activity">
    <reaction evidence="1">
        <text>GTP = 3',5'-cyclic GMP + diphosphate</text>
        <dbReference type="Rhea" id="RHEA:13665"/>
        <dbReference type="ChEBI" id="CHEBI:33019"/>
        <dbReference type="ChEBI" id="CHEBI:37565"/>
        <dbReference type="ChEBI" id="CHEBI:57746"/>
        <dbReference type="EC" id="4.6.1.2"/>
    </reaction>
</comment>
<evidence type="ECO:0000256" key="3">
    <source>
        <dbReference type="ARBA" id="ARBA00001946"/>
    </source>
</evidence>
<evidence type="ECO:0000256" key="14">
    <source>
        <dbReference type="ARBA" id="ARBA00023239"/>
    </source>
</evidence>
<evidence type="ECO:0000256" key="4">
    <source>
        <dbReference type="ARBA" id="ARBA00004141"/>
    </source>
</evidence>
<evidence type="ECO:0000256" key="12">
    <source>
        <dbReference type="ARBA" id="ARBA00022998"/>
    </source>
</evidence>
<reference evidence="19" key="1">
    <citation type="submission" date="2016-06" db="UniProtKB">
        <authorList>
            <consortium name="WormBaseParasite"/>
        </authorList>
    </citation>
    <scope>IDENTIFICATION</scope>
</reference>
<dbReference type="EMBL" id="UYRW01003580">
    <property type="protein sequence ID" value="VDK89478.1"/>
    <property type="molecule type" value="Genomic_DNA"/>
</dbReference>
<comment type="cofactor">
    <cofactor evidence="3">
        <name>Mg(2+)</name>
        <dbReference type="ChEBI" id="CHEBI:18420"/>
    </cofactor>
</comment>
<dbReference type="GO" id="GO:0004383">
    <property type="term" value="F:guanylate cyclase activity"/>
    <property type="evidence" value="ECO:0007669"/>
    <property type="project" value="UniProtKB-EC"/>
</dbReference>
<evidence type="ECO:0000313" key="19">
    <source>
        <dbReference type="WBParaSite" id="nOo.2.0.1.t08502-RA"/>
    </source>
</evidence>
<keyword evidence="9" id="KW-0067">ATP-binding</keyword>
<keyword evidence="8" id="KW-0547">Nucleotide-binding</keyword>
<name>A0A182EK67_ONCOC</name>
<comment type="similarity">
    <text evidence="15">Belongs to the adenylyl cyclase class-4/guanylyl cyclase family.</text>
</comment>
<evidence type="ECO:0000256" key="1">
    <source>
        <dbReference type="ARBA" id="ARBA00001436"/>
    </source>
</evidence>
<evidence type="ECO:0000256" key="5">
    <source>
        <dbReference type="ARBA" id="ARBA00012201"/>
    </source>
</evidence>
<sequence>MEIACNASLRDEEKTVEKLQNINKNLIENILPSHVAAKLLNPNQLTNELYAHLHENVCVMFASIPNYIEFWGEWDRSRKLECLRLLNEIVCEFDKLLSEPKFSNIEKIKTVASTYLAAAGLNENELIDTCEFIDANEEELCKPDCTLYRNVTLMVEFAMEMNAILEKLNRDSFQNFELRVGLNCGPLIAGVIGAQKPQYDIWGDTVNLASRMDTHGESGKIHMTKAVGQLLQQGSYPVKSRGLITIKGVAEPTETFFLEFKHTEMISQSYTSINCLH</sequence>
<dbReference type="Gene3D" id="3.30.70.1230">
    <property type="entry name" value="Nucleotide cyclase"/>
    <property type="match status" value="1"/>
</dbReference>
<keyword evidence="7" id="KW-0479">Metal-binding</keyword>
<dbReference type="GO" id="GO:0005524">
    <property type="term" value="F:ATP binding"/>
    <property type="evidence" value="ECO:0007669"/>
    <property type="project" value="UniProtKB-KW"/>
</dbReference>
<evidence type="ECO:0000256" key="9">
    <source>
        <dbReference type="ARBA" id="ARBA00022840"/>
    </source>
</evidence>
<keyword evidence="12" id="KW-0115">cAMP biosynthesis</keyword>
<dbReference type="OrthoDB" id="10261550at2759"/>
<dbReference type="GO" id="GO:0007189">
    <property type="term" value="P:adenylate cyclase-activating G protein-coupled receptor signaling pathway"/>
    <property type="evidence" value="ECO:0007669"/>
    <property type="project" value="TreeGrafter"/>
</dbReference>
<dbReference type="PROSITE" id="PS00452">
    <property type="entry name" value="GUANYLATE_CYCLASE_1"/>
    <property type="match status" value="1"/>
</dbReference>
<protein>
    <recommendedName>
        <fullName evidence="5">adenylate cyclase</fullName>
        <ecNumber evidence="5">4.6.1.1</ecNumber>
    </recommendedName>
</protein>
<comment type="catalytic activity">
    <reaction evidence="2">
        <text>ATP = 3',5'-cyclic AMP + diphosphate</text>
        <dbReference type="Rhea" id="RHEA:15389"/>
        <dbReference type="ChEBI" id="CHEBI:30616"/>
        <dbReference type="ChEBI" id="CHEBI:33019"/>
        <dbReference type="ChEBI" id="CHEBI:58165"/>
        <dbReference type="EC" id="4.6.1.1"/>
    </reaction>
</comment>
<evidence type="ECO:0000256" key="6">
    <source>
        <dbReference type="ARBA" id="ARBA00022692"/>
    </source>
</evidence>
<dbReference type="GO" id="GO:0046872">
    <property type="term" value="F:metal ion binding"/>
    <property type="evidence" value="ECO:0007669"/>
    <property type="project" value="UniProtKB-KW"/>
</dbReference>
<gene>
    <name evidence="17" type="ORF">NOO_LOCUS8502</name>
</gene>
<keyword evidence="13" id="KW-0472">Membrane</keyword>
<dbReference type="GO" id="GO:0005886">
    <property type="term" value="C:plasma membrane"/>
    <property type="evidence" value="ECO:0007669"/>
    <property type="project" value="TreeGrafter"/>
</dbReference>
<dbReference type="GO" id="GO:0006171">
    <property type="term" value="P:cAMP biosynthetic process"/>
    <property type="evidence" value="ECO:0007669"/>
    <property type="project" value="UniProtKB-KW"/>
</dbReference>
<dbReference type="PANTHER" id="PTHR45627:SF12">
    <property type="entry name" value="ADENYLATE CYCLASE TYPE 2"/>
    <property type="match status" value="1"/>
</dbReference>
<dbReference type="GO" id="GO:0004016">
    <property type="term" value="F:adenylate cyclase activity"/>
    <property type="evidence" value="ECO:0007669"/>
    <property type="project" value="UniProtKB-EC"/>
</dbReference>
<keyword evidence="11" id="KW-1133">Transmembrane helix</keyword>
<evidence type="ECO:0000256" key="2">
    <source>
        <dbReference type="ARBA" id="ARBA00001593"/>
    </source>
</evidence>
<evidence type="ECO:0000313" key="18">
    <source>
        <dbReference type="Proteomes" id="UP000271087"/>
    </source>
</evidence>
<dbReference type="WBParaSite" id="nOo.2.0.1.t08502-RA">
    <property type="protein sequence ID" value="nOo.2.0.1.t08502-RA"/>
    <property type="gene ID" value="nOo.2.0.1.g08502"/>
</dbReference>
<dbReference type="EC" id="4.6.1.1" evidence="5"/>
<keyword evidence="14 15" id="KW-0456">Lyase</keyword>
<dbReference type="PROSITE" id="PS50125">
    <property type="entry name" value="GUANYLATE_CYCLASE_2"/>
    <property type="match status" value="1"/>
</dbReference>
<dbReference type="InterPro" id="IPR018297">
    <property type="entry name" value="A/G_cyclase_CS"/>
</dbReference>
<dbReference type="GO" id="GO:0035556">
    <property type="term" value="P:intracellular signal transduction"/>
    <property type="evidence" value="ECO:0007669"/>
    <property type="project" value="InterPro"/>
</dbReference>